<dbReference type="Pfam" id="PF15919">
    <property type="entry name" value="HicB_lk_antitox"/>
    <property type="match status" value="1"/>
</dbReference>
<evidence type="ECO:0000313" key="2">
    <source>
        <dbReference type="EMBL" id="MRW89310.1"/>
    </source>
</evidence>
<gene>
    <name evidence="2" type="ORF">GJ699_04875</name>
</gene>
<evidence type="ECO:0000259" key="1">
    <source>
        <dbReference type="Pfam" id="PF15919"/>
    </source>
</evidence>
<keyword evidence="3" id="KW-1185">Reference proteome</keyword>
<dbReference type="Gene3D" id="3.30.160.250">
    <property type="match status" value="1"/>
</dbReference>
<reference evidence="2 3" key="1">
    <citation type="submission" date="2019-11" db="EMBL/GenBank/DDBJ databases">
        <title>Novel species isolated from a subtropical stream in China.</title>
        <authorList>
            <person name="Lu H."/>
        </authorList>
    </citation>
    <scope>NUCLEOTIDE SEQUENCE [LARGE SCALE GENOMIC DNA]</scope>
    <source>
        <strain evidence="2 3">FT80W</strain>
    </source>
</reference>
<evidence type="ECO:0000313" key="3">
    <source>
        <dbReference type="Proteomes" id="UP000433309"/>
    </source>
</evidence>
<dbReference type="EMBL" id="WKJK01000002">
    <property type="protein sequence ID" value="MRW89310.1"/>
    <property type="molecule type" value="Genomic_DNA"/>
</dbReference>
<dbReference type="SUPFAM" id="SSF143100">
    <property type="entry name" value="TTHA1013/TTHA0281-like"/>
    <property type="match status" value="1"/>
</dbReference>
<comment type="caution">
    <text evidence="2">The sequence shown here is derived from an EMBL/GenBank/DDBJ whole genome shotgun (WGS) entry which is preliminary data.</text>
</comment>
<accession>A0A6I2KV69</accession>
<organism evidence="2 3">
    <name type="scientific">Duganella guangzhouensis</name>
    <dbReference type="NCBI Taxonomy" id="2666084"/>
    <lineage>
        <taxon>Bacteria</taxon>
        <taxon>Pseudomonadati</taxon>
        <taxon>Pseudomonadota</taxon>
        <taxon>Betaproteobacteria</taxon>
        <taxon>Burkholderiales</taxon>
        <taxon>Oxalobacteraceae</taxon>
        <taxon>Telluria group</taxon>
        <taxon>Duganella</taxon>
    </lineage>
</organism>
<dbReference type="RefSeq" id="WP_154373654.1">
    <property type="nucleotide sequence ID" value="NZ_WKJK01000002.1"/>
</dbReference>
<proteinExistence type="predicted"/>
<dbReference type="InterPro" id="IPR035069">
    <property type="entry name" value="TTHA1013/TTHA0281-like"/>
</dbReference>
<dbReference type="AlphaFoldDB" id="A0A6I2KV69"/>
<name>A0A6I2KV69_9BURK</name>
<dbReference type="InterPro" id="IPR031807">
    <property type="entry name" value="HicB-like"/>
</dbReference>
<dbReference type="Proteomes" id="UP000433309">
    <property type="component" value="Unassembled WGS sequence"/>
</dbReference>
<feature type="domain" description="HicB-like antitoxin of toxin-antitoxin system" evidence="1">
    <location>
        <begin position="4"/>
        <end position="94"/>
    </location>
</feature>
<protein>
    <submittedName>
        <fullName evidence="2">HicB family protein</fullName>
    </submittedName>
</protein>
<sequence>MDIPILIQKTVGARKQYGVTIPDIPGCVTTGETVGKAMSNATKAIYGHVGQLVEQGKPFEIKPSEVETLSQEPDYADGIWALVSLDLARLDDPPES</sequence>